<sequence length="236" mass="26302">MHLFYQPDSNLYELDEEEARHSSKVLRLNSGDIIYVTNGKGTLQKCVLNIQGKKAGYEVLESQIIERRPFSVHLAIAPTRKAERNEWMVEKMTEIGVERIDFMLTEHTNADTINRVVNLTRLNRIAAAAMKQSQQHYLPVITIGNKYEAFVKGVTGSEKLIAYVPDHNKVEHVFSKVKKGSGTTLLIGPEGDFSEKEVSLALDHGFSTVSLGPTRLRTETAAVAGCHAINLAQNIL</sequence>
<dbReference type="STRING" id="651661.SAMN05660293_04000"/>
<feature type="domain" description="Ribosomal RNA small subunit methyltransferase E PUA-like" evidence="12">
    <location>
        <begin position="14"/>
        <end position="49"/>
    </location>
</feature>
<evidence type="ECO:0000256" key="3">
    <source>
        <dbReference type="ARBA" id="ARBA00022490"/>
    </source>
</evidence>
<keyword evidence="7 10" id="KW-0949">S-adenosyl-L-methionine</keyword>
<evidence type="ECO:0000256" key="1">
    <source>
        <dbReference type="ARBA" id="ARBA00004496"/>
    </source>
</evidence>
<dbReference type="Pfam" id="PF20260">
    <property type="entry name" value="PUA_4"/>
    <property type="match status" value="1"/>
</dbReference>
<accession>A0A1T5GEK0</accession>
<dbReference type="Gene3D" id="2.40.240.20">
    <property type="entry name" value="Hypothetical PUA domain-like, domain 1"/>
    <property type="match status" value="1"/>
</dbReference>
<organism evidence="13 14">
    <name type="scientific">Dyadobacter psychrophilus</name>
    <dbReference type="NCBI Taxonomy" id="651661"/>
    <lineage>
        <taxon>Bacteria</taxon>
        <taxon>Pseudomonadati</taxon>
        <taxon>Bacteroidota</taxon>
        <taxon>Cytophagia</taxon>
        <taxon>Cytophagales</taxon>
        <taxon>Spirosomataceae</taxon>
        <taxon>Dyadobacter</taxon>
    </lineage>
</organism>
<keyword evidence="3 10" id="KW-0963">Cytoplasm</keyword>
<dbReference type="SUPFAM" id="SSF88697">
    <property type="entry name" value="PUA domain-like"/>
    <property type="match status" value="1"/>
</dbReference>
<dbReference type="PIRSF" id="PIRSF015601">
    <property type="entry name" value="MTase_slr0722"/>
    <property type="match status" value="1"/>
</dbReference>
<reference evidence="14" key="1">
    <citation type="submission" date="2017-02" db="EMBL/GenBank/DDBJ databases">
        <authorList>
            <person name="Varghese N."/>
            <person name="Submissions S."/>
        </authorList>
    </citation>
    <scope>NUCLEOTIDE SEQUENCE [LARGE SCALE GENOMIC DNA]</scope>
    <source>
        <strain evidence="14">DSM 22270</strain>
    </source>
</reference>
<gene>
    <name evidence="13" type="ORF">SAMN05660293_04000</name>
</gene>
<evidence type="ECO:0000256" key="8">
    <source>
        <dbReference type="ARBA" id="ARBA00025699"/>
    </source>
</evidence>
<dbReference type="GO" id="GO:0070475">
    <property type="term" value="P:rRNA base methylation"/>
    <property type="evidence" value="ECO:0007669"/>
    <property type="project" value="TreeGrafter"/>
</dbReference>
<proteinExistence type="inferred from homology"/>
<dbReference type="EMBL" id="FUZA01000005">
    <property type="protein sequence ID" value="SKC06848.1"/>
    <property type="molecule type" value="Genomic_DNA"/>
</dbReference>
<name>A0A1T5GEK0_9BACT</name>
<comment type="subcellular location">
    <subcellularLocation>
        <location evidence="1 10">Cytoplasm</location>
    </subcellularLocation>
</comment>
<dbReference type="PANTHER" id="PTHR30027">
    <property type="entry name" value="RIBOSOMAL RNA SMALL SUBUNIT METHYLTRANSFERASE E"/>
    <property type="match status" value="1"/>
</dbReference>
<comment type="function">
    <text evidence="8 10">Specifically methylates the N3 position of the uracil ring of uridine 1498 (m3U1498) in 16S rRNA. Acts on the fully assembled 30S ribosomal subunit.</text>
</comment>
<dbReference type="PANTHER" id="PTHR30027:SF3">
    <property type="entry name" value="16S RRNA (URACIL(1498)-N(3))-METHYLTRANSFERASE"/>
    <property type="match status" value="1"/>
</dbReference>
<dbReference type="NCBIfam" id="TIGR00046">
    <property type="entry name" value="RsmE family RNA methyltransferase"/>
    <property type="match status" value="1"/>
</dbReference>
<dbReference type="InterPro" id="IPR046886">
    <property type="entry name" value="RsmE_MTase_dom"/>
</dbReference>
<dbReference type="OrthoDB" id="9815641at2"/>
<dbReference type="AlphaFoldDB" id="A0A1T5GEK0"/>
<keyword evidence="6 10" id="KW-0808">Transferase</keyword>
<evidence type="ECO:0000256" key="5">
    <source>
        <dbReference type="ARBA" id="ARBA00022603"/>
    </source>
</evidence>
<dbReference type="EC" id="2.1.1.193" evidence="10"/>
<evidence type="ECO:0000313" key="14">
    <source>
        <dbReference type="Proteomes" id="UP000190897"/>
    </source>
</evidence>
<evidence type="ECO:0000256" key="6">
    <source>
        <dbReference type="ARBA" id="ARBA00022679"/>
    </source>
</evidence>
<evidence type="ECO:0000256" key="9">
    <source>
        <dbReference type="ARBA" id="ARBA00047944"/>
    </source>
</evidence>
<comment type="similarity">
    <text evidence="2 10">Belongs to the RNA methyltransferase RsmE family.</text>
</comment>
<dbReference type="CDD" id="cd18084">
    <property type="entry name" value="RsmE-like"/>
    <property type="match status" value="1"/>
</dbReference>
<dbReference type="InterPro" id="IPR029026">
    <property type="entry name" value="tRNA_m1G_MTases_N"/>
</dbReference>
<evidence type="ECO:0000259" key="11">
    <source>
        <dbReference type="Pfam" id="PF04452"/>
    </source>
</evidence>
<dbReference type="Pfam" id="PF04452">
    <property type="entry name" value="Methyltrans_RNA"/>
    <property type="match status" value="1"/>
</dbReference>
<dbReference type="SUPFAM" id="SSF75217">
    <property type="entry name" value="alpha/beta knot"/>
    <property type="match status" value="1"/>
</dbReference>
<dbReference type="InterPro" id="IPR006700">
    <property type="entry name" value="RsmE"/>
</dbReference>
<dbReference type="Gene3D" id="3.40.1280.10">
    <property type="match status" value="1"/>
</dbReference>
<evidence type="ECO:0000256" key="10">
    <source>
        <dbReference type="PIRNR" id="PIRNR015601"/>
    </source>
</evidence>
<dbReference type="RefSeq" id="WP_082216493.1">
    <property type="nucleotide sequence ID" value="NZ_FUZA01000005.1"/>
</dbReference>
<keyword evidence="5 10" id="KW-0489">Methyltransferase</keyword>
<dbReference type="InterPro" id="IPR015947">
    <property type="entry name" value="PUA-like_sf"/>
</dbReference>
<feature type="domain" description="Ribosomal RNA small subunit methyltransferase E methyltransferase" evidence="11">
    <location>
        <begin position="67"/>
        <end position="229"/>
    </location>
</feature>
<keyword evidence="4 10" id="KW-0698">rRNA processing</keyword>
<dbReference type="Proteomes" id="UP000190897">
    <property type="component" value="Unassembled WGS sequence"/>
</dbReference>
<keyword evidence="14" id="KW-1185">Reference proteome</keyword>
<evidence type="ECO:0000256" key="2">
    <source>
        <dbReference type="ARBA" id="ARBA00005528"/>
    </source>
</evidence>
<dbReference type="InterPro" id="IPR029028">
    <property type="entry name" value="Alpha/beta_knot_MTases"/>
</dbReference>
<dbReference type="GO" id="GO:0005737">
    <property type="term" value="C:cytoplasm"/>
    <property type="evidence" value="ECO:0007669"/>
    <property type="project" value="UniProtKB-SubCell"/>
</dbReference>
<protein>
    <recommendedName>
        <fullName evidence="10">Ribosomal RNA small subunit methyltransferase E</fullName>
        <ecNumber evidence="10">2.1.1.193</ecNumber>
    </recommendedName>
</protein>
<dbReference type="InterPro" id="IPR046887">
    <property type="entry name" value="RsmE_PUA-like"/>
</dbReference>
<dbReference type="GO" id="GO:0070042">
    <property type="term" value="F:rRNA (uridine-N3-)-methyltransferase activity"/>
    <property type="evidence" value="ECO:0007669"/>
    <property type="project" value="TreeGrafter"/>
</dbReference>
<evidence type="ECO:0000256" key="7">
    <source>
        <dbReference type="ARBA" id="ARBA00022691"/>
    </source>
</evidence>
<evidence type="ECO:0000313" key="13">
    <source>
        <dbReference type="EMBL" id="SKC06848.1"/>
    </source>
</evidence>
<evidence type="ECO:0000259" key="12">
    <source>
        <dbReference type="Pfam" id="PF20260"/>
    </source>
</evidence>
<comment type="catalytic activity">
    <reaction evidence="9 10">
        <text>uridine(1498) in 16S rRNA + S-adenosyl-L-methionine = N(3)-methyluridine(1498) in 16S rRNA + S-adenosyl-L-homocysteine + H(+)</text>
        <dbReference type="Rhea" id="RHEA:42920"/>
        <dbReference type="Rhea" id="RHEA-COMP:10283"/>
        <dbReference type="Rhea" id="RHEA-COMP:10284"/>
        <dbReference type="ChEBI" id="CHEBI:15378"/>
        <dbReference type="ChEBI" id="CHEBI:57856"/>
        <dbReference type="ChEBI" id="CHEBI:59789"/>
        <dbReference type="ChEBI" id="CHEBI:65315"/>
        <dbReference type="ChEBI" id="CHEBI:74502"/>
        <dbReference type="EC" id="2.1.1.193"/>
    </reaction>
</comment>
<evidence type="ECO:0000256" key="4">
    <source>
        <dbReference type="ARBA" id="ARBA00022552"/>
    </source>
</evidence>